<evidence type="ECO:0000256" key="3">
    <source>
        <dbReference type="ARBA" id="ARBA00004496"/>
    </source>
</evidence>
<evidence type="ECO:0000256" key="2">
    <source>
        <dbReference type="ARBA" id="ARBA00003049"/>
    </source>
</evidence>
<proteinExistence type="inferred from homology"/>
<feature type="domain" description="C-type lectin" evidence="13">
    <location>
        <begin position="144"/>
        <end position="250"/>
    </location>
</feature>
<evidence type="ECO:0000259" key="13">
    <source>
        <dbReference type="PROSITE" id="PS50041"/>
    </source>
</evidence>
<dbReference type="PROSITE" id="PS50041">
    <property type="entry name" value="C_TYPE_LECTIN_2"/>
    <property type="match status" value="1"/>
</dbReference>
<dbReference type="EMBL" id="OU015567">
    <property type="protein sequence ID" value="CAG5110142.1"/>
    <property type="molecule type" value="Genomic_DNA"/>
</dbReference>
<dbReference type="InterPro" id="IPR016186">
    <property type="entry name" value="C-type_lectin-like/link_sf"/>
</dbReference>
<dbReference type="Pfam" id="PF00059">
    <property type="entry name" value="Lectin_C"/>
    <property type="match status" value="1"/>
</dbReference>
<evidence type="ECO:0000256" key="7">
    <source>
        <dbReference type="ARBA" id="ARBA00022490"/>
    </source>
</evidence>
<keyword evidence="15" id="KW-1185">Reference proteome</keyword>
<comment type="similarity">
    <text evidence="4">Belongs to the GDPGP1 family.</text>
</comment>
<keyword evidence="7" id="KW-0963">Cytoplasm</keyword>
<dbReference type="CDD" id="cd00037">
    <property type="entry name" value="CLECT"/>
    <property type="match status" value="1"/>
</dbReference>
<dbReference type="InterPro" id="IPR058866">
    <property type="entry name" value="GDPGP1_N"/>
</dbReference>
<keyword evidence="12" id="KW-0378">Hydrolase</keyword>
<evidence type="ECO:0000256" key="1">
    <source>
        <dbReference type="ARBA" id="ARBA00000063"/>
    </source>
</evidence>
<dbReference type="InterPro" id="IPR026506">
    <property type="entry name" value="GDPGP"/>
</dbReference>
<reference evidence="14 15" key="1">
    <citation type="submission" date="2021-04" db="EMBL/GenBank/DDBJ databases">
        <authorList>
            <person name="Bliznina A."/>
        </authorList>
    </citation>
    <scope>NUCLEOTIDE SEQUENCE [LARGE SCALE GENOMIC DNA]</scope>
</reference>
<dbReference type="Gene3D" id="3.10.100.10">
    <property type="entry name" value="Mannose-Binding Protein A, subunit A"/>
    <property type="match status" value="1"/>
</dbReference>
<dbReference type="Pfam" id="PF26216">
    <property type="entry name" value="GDPGP1_C"/>
    <property type="match status" value="1"/>
</dbReference>
<dbReference type="InterPro" id="IPR001304">
    <property type="entry name" value="C-type_lectin-like"/>
</dbReference>
<dbReference type="InterPro" id="IPR016187">
    <property type="entry name" value="CTDL_fold"/>
</dbReference>
<comment type="function">
    <text evidence="2">Specific and highly efficient GDP-D-glucose phosphorylase regulating the levels of GDP-D-glucose in cells.</text>
</comment>
<evidence type="ECO:0000256" key="4">
    <source>
        <dbReference type="ARBA" id="ARBA00006451"/>
    </source>
</evidence>
<gene>
    <name evidence="14" type="ORF">OKIOD_LOCUS13339</name>
</gene>
<organism evidence="14 15">
    <name type="scientific">Oikopleura dioica</name>
    <name type="common">Tunicate</name>
    <dbReference type="NCBI Taxonomy" id="34765"/>
    <lineage>
        <taxon>Eukaryota</taxon>
        <taxon>Metazoa</taxon>
        <taxon>Chordata</taxon>
        <taxon>Tunicata</taxon>
        <taxon>Appendicularia</taxon>
        <taxon>Copelata</taxon>
        <taxon>Oikopleuridae</taxon>
        <taxon>Oikopleura</taxon>
    </lineage>
</organism>
<protein>
    <recommendedName>
        <fullName evidence="6">GDP-D-glucose phosphorylase 1</fullName>
        <ecNumber evidence="5">2.7.7.78</ecNumber>
    </recommendedName>
</protein>
<evidence type="ECO:0000256" key="12">
    <source>
        <dbReference type="ARBA" id="ARBA00022801"/>
    </source>
</evidence>
<dbReference type="PANTHER" id="PTHR20884">
    <property type="entry name" value="GDP-D-GLUCOSE PHOSPHORYLASE 1"/>
    <property type="match status" value="1"/>
</dbReference>
<dbReference type="Pfam" id="PF26217">
    <property type="entry name" value="GDPGP1_N"/>
    <property type="match status" value="1"/>
</dbReference>
<dbReference type="SUPFAM" id="SSF56436">
    <property type="entry name" value="C-type lectin-like"/>
    <property type="match status" value="1"/>
</dbReference>
<keyword evidence="9" id="KW-0808">Transferase</keyword>
<evidence type="ECO:0000313" key="15">
    <source>
        <dbReference type="Proteomes" id="UP001158576"/>
    </source>
</evidence>
<sequence>MSLVGEPEKLTCYDFFCNVGRICEYEQQKCPTSYTGDDCECPPLFEKQYDDDGRPLKATFEVAHKLCNDNGGYLTFFLDQNELDMYTNSSGYNAHTEYLGMFSCDHPNFKTVDEANELDLSGQKSCNPSFVFQKDESGNFIETNYATANEICRSQGGYVAFFRNRIEYNNYLRARPRYNDDWQDYANEYLGYHSCDLSTFYTDDGNEATFVKWQPGEPNNMDGIEYCVGMTKFETFNDFWCDAKIKFTIDYADRRVKLIAGMRRRYNQDDGPLDKILKRKWNEAMENGAFLHPVDGQVRHFEGKRGWVGVFSPVRASKKRSTPNFKTVIQDFPREKFNFSKVKDEERLFEFENKGKRYEMIINNSPYAFGHSLLIPEPKAEFPQLLTKDAIETAIETMFQSNAVGFRMMFNSICGCGSVNHLHFQCYYNDYRIPSEDIECDPIHSCVSKSDSGRQVEEKLYAIKRTFPVRGFIVEANDRNLEKVAEFVAKLTNSWAKANMAHNVALIRGKHLHHEIDNDEFVLRVYIWPRRPTLGERNFEDFHCAVTELIGDCYFGTEQQHKNWIADDIVQNLSAYDIGEEFERVTGETMALFTSIFSK</sequence>
<name>A0ABN7SXR7_OIKDI</name>
<comment type="catalytic activity">
    <reaction evidence="1">
        <text>GDP-alpha-D-glucose + phosphate = alpha-D-glucose 1-phosphate + GDP + H(+)</text>
        <dbReference type="Rhea" id="RHEA:30387"/>
        <dbReference type="ChEBI" id="CHEBI:15378"/>
        <dbReference type="ChEBI" id="CHEBI:43474"/>
        <dbReference type="ChEBI" id="CHEBI:58189"/>
        <dbReference type="ChEBI" id="CHEBI:58601"/>
        <dbReference type="ChEBI" id="CHEBI:62230"/>
        <dbReference type="EC" id="2.7.7.78"/>
    </reaction>
</comment>
<keyword evidence="8" id="KW-0344">Guanine-nucleotide releasing factor</keyword>
<dbReference type="PANTHER" id="PTHR20884:SF8">
    <property type="entry name" value="GDP-D-GLUCOSE PHOSPHORYLASE 1"/>
    <property type="match status" value="1"/>
</dbReference>
<dbReference type="EC" id="2.7.7.78" evidence="5"/>
<dbReference type="InterPro" id="IPR058865">
    <property type="entry name" value="GDPGP1_C"/>
</dbReference>
<keyword evidence="10" id="KW-0548">Nucleotidyltransferase</keyword>
<evidence type="ECO:0000256" key="5">
    <source>
        <dbReference type="ARBA" id="ARBA00012507"/>
    </source>
</evidence>
<evidence type="ECO:0000256" key="11">
    <source>
        <dbReference type="ARBA" id="ARBA00022741"/>
    </source>
</evidence>
<evidence type="ECO:0000256" key="10">
    <source>
        <dbReference type="ARBA" id="ARBA00022695"/>
    </source>
</evidence>
<dbReference type="Proteomes" id="UP001158576">
    <property type="component" value="Chromosome 2"/>
</dbReference>
<accession>A0ABN7SXR7</accession>
<evidence type="ECO:0000256" key="9">
    <source>
        <dbReference type="ARBA" id="ARBA00022679"/>
    </source>
</evidence>
<evidence type="ECO:0000256" key="8">
    <source>
        <dbReference type="ARBA" id="ARBA00022658"/>
    </source>
</evidence>
<evidence type="ECO:0000313" key="14">
    <source>
        <dbReference type="EMBL" id="CAG5110142.1"/>
    </source>
</evidence>
<keyword evidence="11" id="KW-0547">Nucleotide-binding</keyword>
<comment type="subcellular location">
    <subcellularLocation>
        <location evidence="3">Cytoplasm</location>
    </subcellularLocation>
</comment>
<evidence type="ECO:0000256" key="6">
    <source>
        <dbReference type="ARBA" id="ARBA00018857"/>
    </source>
</evidence>